<keyword evidence="2" id="KW-1185">Reference proteome</keyword>
<accession>A0ABD2YIR9</accession>
<dbReference type="Proteomes" id="UP001630127">
    <property type="component" value="Unassembled WGS sequence"/>
</dbReference>
<gene>
    <name evidence="1" type="ORF">ACH5RR_032672</name>
</gene>
<dbReference type="EMBL" id="JBJUIK010000013">
    <property type="protein sequence ID" value="KAL3507290.1"/>
    <property type="molecule type" value="Genomic_DNA"/>
</dbReference>
<comment type="caution">
    <text evidence="1">The sequence shown here is derived from an EMBL/GenBank/DDBJ whole genome shotgun (WGS) entry which is preliminary data.</text>
</comment>
<sequence>MNAVAQLEDATHLEVARAAQTHFAIAPISIATNLHSKEKGVAAHNFPIAVRRCDKGGAAERRSPIATPSHFAVLQENVAVQLRSGLAMTTGMILGLPNQPLGNELAIEQSQIAATRDKATCTHLEIVTNGKDKELHKSKKVVHDGSLATVLADDDTKSYSKSDAEDENLIDSSPVNKVITFGSSHELELRTIIGSTRVMFD</sequence>
<evidence type="ECO:0000313" key="1">
    <source>
        <dbReference type="EMBL" id="KAL3507290.1"/>
    </source>
</evidence>
<name>A0ABD2YIR9_9GENT</name>
<evidence type="ECO:0000313" key="2">
    <source>
        <dbReference type="Proteomes" id="UP001630127"/>
    </source>
</evidence>
<dbReference type="AlphaFoldDB" id="A0ABD2YIR9"/>
<proteinExistence type="predicted"/>
<organism evidence="1 2">
    <name type="scientific">Cinchona calisaya</name>
    <dbReference type="NCBI Taxonomy" id="153742"/>
    <lineage>
        <taxon>Eukaryota</taxon>
        <taxon>Viridiplantae</taxon>
        <taxon>Streptophyta</taxon>
        <taxon>Embryophyta</taxon>
        <taxon>Tracheophyta</taxon>
        <taxon>Spermatophyta</taxon>
        <taxon>Magnoliopsida</taxon>
        <taxon>eudicotyledons</taxon>
        <taxon>Gunneridae</taxon>
        <taxon>Pentapetalae</taxon>
        <taxon>asterids</taxon>
        <taxon>lamiids</taxon>
        <taxon>Gentianales</taxon>
        <taxon>Rubiaceae</taxon>
        <taxon>Cinchonoideae</taxon>
        <taxon>Cinchoneae</taxon>
        <taxon>Cinchona</taxon>
    </lineage>
</organism>
<protein>
    <submittedName>
        <fullName evidence="1">Uncharacterized protein</fullName>
    </submittedName>
</protein>
<reference evidence="1 2" key="1">
    <citation type="submission" date="2024-11" db="EMBL/GenBank/DDBJ databases">
        <title>A near-complete genome assembly of Cinchona calisaya.</title>
        <authorList>
            <person name="Lian D.C."/>
            <person name="Zhao X.W."/>
            <person name="Wei L."/>
        </authorList>
    </citation>
    <scope>NUCLEOTIDE SEQUENCE [LARGE SCALE GENOMIC DNA]</scope>
    <source>
        <tissue evidence="1">Nenye</tissue>
    </source>
</reference>